<dbReference type="FunFam" id="3.40.640.10:FF:000015">
    <property type="entry name" value="Aspartate aminotransferase"/>
    <property type="match status" value="1"/>
</dbReference>
<dbReference type="EC" id="2.6.1.1" evidence="8"/>
<reference evidence="11" key="1">
    <citation type="submission" date="2022-07" db="EMBL/GenBank/DDBJ databases">
        <title>Genome Sequence of Leucocoprinus birnbaumii.</title>
        <authorList>
            <person name="Buettner E."/>
        </authorList>
    </citation>
    <scope>NUCLEOTIDE SEQUENCE</scope>
    <source>
        <strain evidence="11">VT141</strain>
    </source>
</reference>
<dbReference type="PRINTS" id="PR00799">
    <property type="entry name" value="TRANSAMINASE"/>
</dbReference>
<dbReference type="InterPro" id="IPR015422">
    <property type="entry name" value="PyrdxlP-dep_Trfase_small"/>
</dbReference>
<keyword evidence="5 8" id="KW-0808">Transferase</keyword>
<dbReference type="Gene3D" id="3.40.640.10">
    <property type="entry name" value="Type I PLP-dependent aspartate aminotransferase-like (Major domain)"/>
    <property type="match status" value="1"/>
</dbReference>
<evidence type="ECO:0000259" key="10">
    <source>
        <dbReference type="Pfam" id="PF00155"/>
    </source>
</evidence>
<dbReference type="Pfam" id="PF00155">
    <property type="entry name" value="Aminotran_1_2"/>
    <property type="match status" value="1"/>
</dbReference>
<accession>A0AAD5VJY8</accession>
<dbReference type="InterPro" id="IPR015424">
    <property type="entry name" value="PyrdxlP-dep_Trfase"/>
</dbReference>
<evidence type="ECO:0000256" key="8">
    <source>
        <dbReference type="RuleBase" id="RU000480"/>
    </source>
</evidence>
<dbReference type="PROSITE" id="PS00105">
    <property type="entry name" value="AA_TRANSFER_CLASS_1"/>
    <property type="match status" value="1"/>
</dbReference>
<dbReference type="NCBIfam" id="NF006719">
    <property type="entry name" value="PRK09257.1"/>
    <property type="match status" value="1"/>
</dbReference>
<protein>
    <recommendedName>
        <fullName evidence="8">Aspartate aminotransferase</fullName>
        <ecNumber evidence="8">2.6.1.1</ecNumber>
    </recommendedName>
</protein>
<dbReference type="CDD" id="cd00609">
    <property type="entry name" value="AAT_like"/>
    <property type="match status" value="1"/>
</dbReference>
<comment type="similarity">
    <text evidence="2">Belongs to the class-I pyridoxal-phosphate-dependent aminotransferase family.</text>
</comment>
<dbReference type="GO" id="GO:0030170">
    <property type="term" value="F:pyridoxal phosphate binding"/>
    <property type="evidence" value="ECO:0007669"/>
    <property type="project" value="InterPro"/>
</dbReference>
<evidence type="ECO:0000256" key="3">
    <source>
        <dbReference type="ARBA" id="ARBA00011738"/>
    </source>
</evidence>
<comment type="cofactor">
    <cofactor evidence="1">
        <name>pyridoxal 5'-phosphate</name>
        <dbReference type="ChEBI" id="CHEBI:597326"/>
    </cofactor>
</comment>
<dbReference type="InterPro" id="IPR000796">
    <property type="entry name" value="Asp_trans"/>
</dbReference>
<dbReference type="PANTHER" id="PTHR11879">
    <property type="entry name" value="ASPARTATE AMINOTRANSFERASE"/>
    <property type="match status" value="1"/>
</dbReference>
<evidence type="ECO:0000256" key="6">
    <source>
        <dbReference type="ARBA" id="ARBA00022898"/>
    </source>
</evidence>
<comment type="catalytic activity">
    <reaction evidence="7 8">
        <text>L-aspartate + 2-oxoglutarate = oxaloacetate + L-glutamate</text>
        <dbReference type="Rhea" id="RHEA:21824"/>
        <dbReference type="ChEBI" id="CHEBI:16452"/>
        <dbReference type="ChEBI" id="CHEBI:16810"/>
        <dbReference type="ChEBI" id="CHEBI:29985"/>
        <dbReference type="ChEBI" id="CHEBI:29991"/>
        <dbReference type="EC" id="2.6.1.1"/>
    </reaction>
</comment>
<proteinExistence type="inferred from homology"/>
<feature type="compositionally biased region" description="Polar residues" evidence="9">
    <location>
        <begin position="486"/>
        <end position="501"/>
    </location>
</feature>
<dbReference type="PANTHER" id="PTHR11879:SF22">
    <property type="entry name" value="ASPARTATE AMINOTRANSFERASE, MITOCHONDRIAL"/>
    <property type="match status" value="1"/>
</dbReference>
<keyword evidence="4 8" id="KW-0032">Aminotransferase</keyword>
<evidence type="ECO:0000313" key="11">
    <source>
        <dbReference type="EMBL" id="KAJ3561858.1"/>
    </source>
</evidence>
<dbReference type="InterPro" id="IPR015421">
    <property type="entry name" value="PyrdxlP-dep_Trfase_major"/>
</dbReference>
<evidence type="ECO:0000256" key="4">
    <source>
        <dbReference type="ARBA" id="ARBA00022576"/>
    </source>
</evidence>
<dbReference type="EMBL" id="JANIEX010000944">
    <property type="protein sequence ID" value="KAJ3561858.1"/>
    <property type="molecule type" value="Genomic_DNA"/>
</dbReference>
<name>A0AAD5VJY8_9AGAR</name>
<keyword evidence="6" id="KW-0663">Pyridoxal phosphate</keyword>
<evidence type="ECO:0000256" key="5">
    <source>
        <dbReference type="ARBA" id="ARBA00022679"/>
    </source>
</evidence>
<evidence type="ECO:0000256" key="2">
    <source>
        <dbReference type="ARBA" id="ARBA00007441"/>
    </source>
</evidence>
<dbReference type="GO" id="GO:0004069">
    <property type="term" value="F:L-aspartate:2-oxoglutarate aminotransferase activity"/>
    <property type="evidence" value="ECO:0007669"/>
    <property type="project" value="UniProtKB-EC"/>
</dbReference>
<feature type="domain" description="Aminotransferase class I/classII large" evidence="10">
    <location>
        <begin position="50"/>
        <end position="417"/>
    </location>
</feature>
<evidence type="ECO:0000256" key="1">
    <source>
        <dbReference type="ARBA" id="ARBA00001933"/>
    </source>
</evidence>
<dbReference type="InterPro" id="IPR004838">
    <property type="entry name" value="NHTrfase_class1_PyrdxlP-BS"/>
</dbReference>
<keyword evidence="12" id="KW-1185">Reference proteome</keyword>
<evidence type="ECO:0000256" key="9">
    <source>
        <dbReference type="SAM" id="MobiDB-lite"/>
    </source>
</evidence>
<dbReference type="Proteomes" id="UP001213000">
    <property type="component" value="Unassembled WGS sequence"/>
</dbReference>
<dbReference type="AlphaFoldDB" id="A0AAD5VJY8"/>
<organism evidence="11 12">
    <name type="scientific">Leucocoprinus birnbaumii</name>
    <dbReference type="NCBI Taxonomy" id="56174"/>
    <lineage>
        <taxon>Eukaryota</taxon>
        <taxon>Fungi</taxon>
        <taxon>Dikarya</taxon>
        <taxon>Basidiomycota</taxon>
        <taxon>Agaricomycotina</taxon>
        <taxon>Agaricomycetes</taxon>
        <taxon>Agaricomycetidae</taxon>
        <taxon>Agaricales</taxon>
        <taxon>Agaricineae</taxon>
        <taxon>Agaricaceae</taxon>
        <taxon>Leucocoprinus</taxon>
    </lineage>
</organism>
<dbReference type="GO" id="GO:0006533">
    <property type="term" value="P:L-aspartate catabolic process"/>
    <property type="evidence" value="ECO:0007669"/>
    <property type="project" value="TreeGrafter"/>
</dbReference>
<evidence type="ECO:0000256" key="7">
    <source>
        <dbReference type="ARBA" id="ARBA00049185"/>
    </source>
</evidence>
<evidence type="ECO:0000313" key="12">
    <source>
        <dbReference type="Proteomes" id="UP001213000"/>
    </source>
</evidence>
<feature type="compositionally biased region" description="Basic and acidic residues" evidence="9">
    <location>
        <begin position="516"/>
        <end position="533"/>
    </location>
</feature>
<comment type="subunit">
    <text evidence="3 8">Homodimer.</text>
</comment>
<dbReference type="Gene3D" id="3.90.1150.10">
    <property type="entry name" value="Aspartate Aminotransferase, domain 1"/>
    <property type="match status" value="1"/>
</dbReference>
<dbReference type="GO" id="GO:0005739">
    <property type="term" value="C:mitochondrion"/>
    <property type="evidence" value="ECO:0007669"/>
    <property type="project" value="TreeGrafter"/>
</dbReference>
<feature type="compositionally biased region" description="Polar residues" evidence="9">
    <location>
        <begin position="534"/>
        <end position="544"/>
    </location>
</feature>
<comment type="miscellaneous">
    <text evidence="8">In eukaryotes there are cytoplasmic, mitochondrial and chloroplastic isozymes.</text>
</comment>
<sequence>MLASSVLRRSAVALNKNAARSLSVWSAVPAGPPDPILGVTEAFKADKDPRKINLGVGAYRDENGKPYVLPSVQKAEELVNSSKPDKEYLPITGLGEFTQRAALLAYGADSVPLNQKAISVTQSISGTGALRIGGAFLARHYPNSKVIYLPTPTWGNHIPLFQDSGLEVRGYRYFDKSTVGLDFEGLKADLLAAPEGAVVLLHACAHNPTGIDPTPEQWATISDIVKERKLFPFFDMAYQGFASGSTDRDAHAVRLFVKEGHQVAVAQSFAKNMGLYGERVGAFSLTTSSPEEKARVDSQLKIIIRPMYSNPPCHGARIANAILGNEALYTQWTGEVKGMADRIISMREKLYNTLTHDLKTPGEWGHIKSQIGMFSFTGLTAPQTKVLAEKAHIYMTSNGRISMAGLNGSNVEYFAESVNAAVIRTIYALANVHPTLITAKLPPSAGVQVFRSFLPNTATSSTADNTPSSFISDDFSLHSSQANTSFSSAYTHSPATKTSISPRRLVQIQDGSKPNRQREDTPDPKSTEARHCDTSCNPETPDQTYLSLPEIPDLSSLSSLREELKISRDQFNVSSNEPTSYLCFDESFHETYTASRGRQSADTLSSSSIQFRRTEAPQIDSLELDAEPLCFPQPDGRNSWTLFLSPKSVCSEAPSFSQARHSLTLATSESGCRTTSSSYAHVRRSWRAGSSLPAGFFLGAEDTSTRRYANEVLDHAFNRRDTDSSLSLRVSGRNISSLLGCLYSRSPDYPQLQAVDDPSQKRFRLAMRAVKEKMYRIFAKLSTREPRNNKSENVASYSPRPPTPQNPFRQECWSTNSPQPSQPLVRVRFPFVSRYRDVLIPTQRPQIGCNGMRVQQIPGGQRLYTTLDYERVSAAHLRCSNRAVPRPTSMPPESEYLHLSRRSRQVSRQSTSLNRARTRREIISEYHRSAQSDTVQEDTKSIKRRSFLSCISIS</sequence>
<feature type="region of interest" description="Disordered" evidence="9">
    <location>
        <begin position="486"/>
        <end position="544"/>
    </location>
</feature>
<comment type="caution">
    <text evidence="11">The sequence shown here is derived from an EMBL/GenBank/DDBJ whole genome shotgun (WGS) entry which is preliminary data.</text>
</comment>
<dbReference type="SUPFAM" id="SSF53383">
    <property type="entry name" value="PLP-dependent transferases"/>
    <property type="match status" value="1"/>
</dbReference>
<dbReference type="FunFam" id="3.90.1150.10:FF:000001">
    <property type="entry name" value="Aspartate aminotransferase"/>
    <property type="match status" value="1"/>
</dbReference>
<dbReference type="InterPro" id="IPR004839">
    <property type="entry name" value="Aminotransferase_I/II_large"/>
</dbReference>
<gene>
    <name evidence="11" type="ORF">NP233_g9938</name>
</gene>
<feature type="region of interest" description="Disordered" evidence="9">
    <location>
        <begin position="883"/>
        <end position="919"/>
    </location>
</feature>
<feature type="region of interest" description="Disordered" evidence="9">
    <location>
        <begin position="786"/>
        <end position="805"/>
    </location>
</feature>